<dbReference type="EMBL" id="CP067136">
    <property type="protein sequence ID" value="WCR07309.1"/>
    <property type="molecule type" value="Genomic_DNA"/>
</dbReference>
<feature type="region of interest" description="Disordered" evidence="3">
    <location>
        <begin position="601"/>
        <end position="638"/>
    </location>
</feature>
<feature type="compositionally biased region" description="Acidic residues" evidence="3">
    <location>
        <begin position="614"/>
        <end position="630"/>
    </location>
</feature>
<reference evidence="5 6" key="1">
    <citation type="submission" date="2021-01" db="EMBL/GenBank/DDBJ databases">
        <title>Biogeographic distribution of Paracoccus.</title>
        <authorList>
            <person name="Hollensteiner J."/>
            <person name="Leineberger J."/>
            <person name="Brinkhoff T."/>
            <person name="Daniel R."/>
        </authorList>
    </citation>
    <scope>NUCLEOTIDE SEQUENCE [LARGE SCALE GENOMIC DNA]</scope>
    <source>
        <strain evidence="5 6">KCTC 22803</strain>
    </source>
</reference>
<accession>A0ABY7SKC6</accession>
<dbReference type="RefSeq" id="WP_271886902.1">
    <property type="nucleotide sequence ID" value="NZ_CP067136.1"/>
</dbReference>
<keyword evidence="1" id="KW-0843">Virulence</keyword>
<protein>
    <submittedName>
        <fullName evidence="5">TULIP family P47-like protein</fullName>
    </submittedName>
</protein>
<evidence type="ECO:0000313" key="6">
    <source>
        <dbReference type="Proteomes" id="UP001219349"/>
    </source>
</evidence>
<name>A0ABY7SKC6_9RHOB</name>
<sequence>MARSSPGAIFLDVASPLHRTQGEITMNKNTPAFAAASDPVVDTYDWDTAFALNFDNANAALVNNWPNVNAAAKAVRQTASDMPSFSIDGTFKPWQLVAGGDGKNIRMRCTFDSGTYAYEGGSLDLAKGDGQPVSAIIEVGMEWVPEPNQKFFVINDNPKVNSIKTALDDHETNADLKTAFSDNGVTLASGAVITPKQPGKEWLIENGADDDFYIFLTTDKFGTEYLQVYKFQDDWENVLQLLSEAVSESEPAVTIISVAGDSDLTAIPRAALEEMLSTWFTDNIGEFNHVFASINLSPTLAATAKYAWIKPTGTGYAVVDEGASDDSIFGVLNTVLQHEIPANHQVSPNIIPAKSQAGYAISGTNFVQQMLLPAAMHAFDDAPASAFKVLNDGLTVTNTETVVWGKFMMDEKKKGTIDKSYATELDKGGDVSNDLQMAVLNAGLSLPDDAKISVTSKGDQWLLSDAKEGSVEAILDVNGDSIEVFEATVIKIDKGNFKMSLVNSYVEIEFIDLYYPYSSNFDVHVNFTEQVEMKLQEKGGKKIFWFDQIEKNMTVTVTKTKIAITRQIVEGAITAVLALVAIAGPVIEGLSEAAEVTDLTEEGADVEISAESFESAEDSDPTRNEEDEEDAGKKAATTSKGKLTNIKNAFRTTKWKIMGAIMATSAAISGLDLAISGIIELAAKDEWQKVPGFDLFANTLIEPYSFPGISGFELESAHLQQSLVVGFNVTPKS</sequence>
<organism evidence="5 6">
    <name type="scientific">Paracoccus fistulariae</name>
    <dbReference type="NCBI Taxonomy" id="658446"/>
    <lineage>
        <taxon>Bacteria</taxon>
        <taxon>Pseudomonadati</taxon>
        <taxon>Pseudomonadota</taxon>
        <taxon>Alphaproteobacteria</taxon>
        <taxon>Rhodobacterales</taxon>
        <taxon>Paracoccaceae</taxon>
        <taxon>Paracoccus</taxon>
    </lineage>
</organism>
<evidence type="ECO:0000256" key="1">
    <source>
        <dbReference type="ARBA" id="ARBA00023026"/>
    </source>
</evidence>
<dbReference type="Pfam" id="PF06597">
    <property type="entry name" value="Clostridium_P47"/>
    <property type="match status" value="1"/>
</dbReference>
<evidence type="ECO:0000313" key="5">
    <source>
        <dbReference type="EMBL" id="WCR07309.1"/>
    </source>
</evidence>
<feature type="domain" description="Protein OrfX2/OrfX3/P47" evidence="4">
    <location>
        <begin position="43"/>
        <end position="417"/>
    </location>
</feature>
<keyword evidence="6" id="KW-1185">Reference proteome</keyword>
<comment type="similarity">
    <text evidence="2">Belongs to the TULIP P47 family.</text>
</comment>
<evidence type="ECO:0000256" key="2">
    <source>
        <dbReference type="ARBA" id="ARBA00035010"/>
    </source>
</evidence>
<dbReference type="InterPro" id="IPR010567">
    <property type="entry name" value="OrfX2/OrfX3/P47"/>
</dbReference>
<evidence type="ECO:0000259" key="4">
    <source>
        <dbReference type="Pfam" id="PF06597"/>
    </source>
</evidence>
<proteinExistence type="inferred from homology"/>
<dbReference type="Proteomes" id="UP001219349">
    <property type="component" value="Chromosome"/>
</dbReference>
<evidence type="ECO:0000256" key="3">
    <source>
        <dbReference type="SAM" id="MobiDB-lite"/>
    </source>
</evidence>
<gene>
    <name evidence="5" type="ORF">JHX87_00120</name>
</gene>